<evidence type="ECO:0000313" key="2">
    <source>
        <dbReference type="EMBL" id="EPB73246.1"/>
    </source>
</evidence>
<dbReference type="InterPro" id="IPR036388">
    <property type="entry name" value="WH-like_DNA-bd_sf"/>
</dbReference>
<accession>A0A0D6LT61</accession>
<dbReference type="Gene3D" id="1.10.10.10">
    <property type="entry name" value="Winged helix-like DNA-binding domain superfamily/Winged helix DNA-binding domain"/>
    <property type="match status" value="1"/>
</dbReference>
<evidence type="ECO:0000256" key="1">
    <source>
        <dbReference type="ARBA" id="ARBA00004123"/>
    </source>
</evidence>
<reference evidence="2 3" key="1">
    <citation type="submission" date="2013-05" db="EMBL/GenBank/DDBJ databases">
        <title>Draft genome of the parasitic nematode Anyclostoma ceylanicum.</title>
        <authorList>
            <person name="Mitreva M."/>
        </authorList>
    </citation>
    <scope>NUCLEOTIDE SEQUENCE [LARGE SCALE GENOMIC DNA]</scope>
</reference>
<comment type="subcellular location">
    <subcellularLocation>
        <location evidence="1">Nucleus</location>
    </subcellularLocation>
</comment>
<keyword evidence="3" id="KW-1185">Reference proteome</keyword>
<dbReference type="Pfam" id="PF13384">
    <property type="entry name" value="HTH_23"/>
    <property type="match status" value="1"/>
</dbReference>
<name>A0A0D6LT61_9BILA</name>
<proteinExistence type="predicted"/>
<dbReference type="Proteomes" id="UP000054495">
    <property type="component" value="Unassembled WGS sequence"/>
</dbReference>
<organism evidence="2 3">
    <name type="scientific">Ancylostoma ceylanicum</name>
    <dbReference type="NCBI Taxonomy" id="53326"/>
    <lineage>
        <taxon>Eukaryota</taxon>
        <taxon>Metazoa</taxon>
        <taxon>Ecdysozoa</taxon>
        <taxon>Nematoda</taxon>
        <taxon>Chromadorea</taxon>
        <taxon>Rhabditida</taxon>
        <taxon>Rhabditina</taxon>
        <taxon>Rhabditomorpha</taxon>
        <taxon>Strongyloidea</taxon>
        <taxon>Ancylostomatidae</taxon>
        <taxon>Ancylostomatinae</taxon>
        <taxon>Ancylostoma</taxon>
    </lineage>
</organism>
<evidence type="ECO:0000313" key="3">
    <source>
        <dbReference type="Proteomes" id="UP000054495"/>
    </source>
</evidence>
<protein>
    <submittedName>
        <fullName evidence="2">Uncharacterized protein</fullName>
    </submittedName>
</protein>
<dbReference type="SUPFAM" id="SSF46689">
    <property type="entry name" value="Homeodomain-like"/>
    <property type="match status" value="1"/>
</dbReference>
<sequence>MKVCPCHDVIARLAESGMKNTAISSKLGVPLRTVQKVVKQWDEEGHFYCDFRANVQVLLAAYNKAEMCTNEYGMTDEYRQIFLDVNYKNRMIVAERLAKAGRPRKIENIHYEDNLGRVSEHESTEYTKVNETIAANATGTTVSVMSHNPTTMKIIASRVTLI</sequence>
<dbReference type="GO" id="GO:0005634">
    <property type="term" value="C:nucleus"/>
    <property type="evidence" value="ECO:0007669"/>
    <property type="project" value="UniProtKB-SubCell"/>
</dbReference>
<dbReference type="EMBL" id="KE124999">
    <property type="protein sequence ID" value="EPB73246.1"/>
    <property type="molecule type" value="Genomic_DNA"/>
</dbReference>
<dbReference type="InterPro" id="IPR009057">
    <property type="entry name" value="Homeodomain-like_sf"/>
</dbReference>
<gene>
    <name evidence="2" type="ORF">ANCCEY_07671</name>
</gene>
<dbReference type="AlphaFoldDB" id="A0A0D6LT61"/>